<comment type="catalytic activity">
    <reaction evidence="2">
        <text>oxidized coenzyme F420-(gamma-L-Glu)(n) + a quinol + H(+) = reduced coenzyme F420-(gamma-L-Glu)(n) + a quinone</text>
        <dbReference type="Rhea" id="RHEA:39663"/>
        <dbReference type="Rhea" id="RHEA-COMP:12939"/>
        <dbReference type="Rhea" id="RHEA-COMP:14378"/>
        <dbReference type="ChEBI" id="CHEBI:15378"/>
        <dbReference type="ChEBI" id="CHEBI:24646"/>
        <dbReference type="ChEBI" id="CHEBI:132124"/>
        <dbReference type="ChEBI" id="CHEBI:133980"/>
        <dbReference type="ChEBI" id="CHEBI:139511"/>
    </reaction>
</comment>
<evidence type="ECO:0000256" key="1">
    <source>
        <dbReference type="ARBA" id="ARBA00008710"/>
    </source>
</evidence>
<name>A0ABU8S7H8_9SPHN</name>
<dbReference type="EMBL" id="JBBHJY010000003">
    <property type="protein sequence ID" value="MEJ6009917.1"/>
    <property type="molecule type" value="Genomic_DNA"/>
</dbReference>
<dbReference type="RefSeq" id="WP_339966242.1">
    <property type="nucleotide sequence ID" value="NZ_JBBHJY010000003.1"/>
</dbReference>
<protein>
    <submittedName>
        <fullName evidence="3">Nitroreductase family deazaflavin-dependent oxidoreductase</fullName>
    </submittedName>
</protein>
<comment type="caution">
    <text evidence="3">The sequence shown here is derived from an EMBL/GenBank/DDBJ whole genome shotgun (WGS) entry which is preliminary data.</text>
</comment>
<dbReference type="Gene3D" id="2.30.110.10">
    <property type="entry name" value="Electron Transport, Fmn-binding Protein, Chain A"/>
    <property type="match status" value="1"/>
</dbReference>
<evidence type="ECO:0000313" key="3">
    <source>
        <dbReference type="EMBL" id="MEJ6009917.1"/>
    </source>
</evidence>
<dbReference type="PANTHER" id="PTHR39428:SF1">
    <property type="entry name" value="F420H(2)-DEPENDENT QUINONE REDUCTASE RV1261C"/>
    <property type="match status" value="1"/>
</dbReference>
<evidence type="ECO:0000313" key="4">
    <source>
        <dbReference type="Proteomes" id="UP001379235"/>
    </source>
</evidence>
<dbReference type="Proteomes" id="UP001379235">
    <property type="component" value="Unassembled WGS sequence"/>
</dbReference>
<sequence length="148" mass="16945">MVDTSKVQSVPGTDLSLKGEEHVRVYRETNGETGYIWNGVTTLLLTFTGRKSKQKRTIAIIYTQVGDAPVIIASKGGWPEHPQWYLNLLEDPDCEVQIKDRVFKARARTAESPEREEIWAQCVKNWPNYDIYQSRTERLIPVVVLDPV</sequence>
<dbReference type="InterPro" id="IPR012349">
    <property type="entry name" value="Split_barrel_FMN-bd"/>
</dbReference>
<gene>
    <name evidence="3" type="ORF">WG900_08285</name>
</gene>
<organism evidence="3 4">
    <name type="scientific">Novosphingobium aquae</name>
    <dbReference type="NCBI Taxonomy" id="3133435"/>
    <lineage>
        <taxon>Bacteria</taxon>
        <taxon>Pseudomonadati</taxon>
        <taxon>Pseudomonadota</taxon>
        <taxon>Alphaproteobacteria</taxon>
        <taxon>Sphingomonadales</taxon>
        <taxon>Sphingomonadaceae</taxon>
        <taxon>Novosphingobium</taxon>
    </lineage>
</organism>
<dbReference type="InterPro" id="IPR004378">
    <property type="entry name" value="F420H2_quin_Rdtase"/>
</dbReference>
<reference evidence="3 4" key="1">
    <citation type="submission" date="2024-03" db="EMBL/GenBank/DDBJ databases">
        <authorList>
            <person name="Jo J.-H."/>
        </authorList>
    </citation>
    <scope>NUCLEOTIDE SEQUENCE [LARGE SCALE GENOMIC DNA]</scope>
    <source>
        <strain evidence="3 4">AS3R-12</strain>
    </source>
</reference>
<keyword evidence="4" id="KW-1185">Reference proteome</keyword>
<evidence type="ECO:0000256" key="2">
    <source>
        <dbReference type="ARBA" id="ARBA00049106"/>
    </source>
</evidence>
<accession>A0ABU8S7H8</accession>
<dbReference type="PANTHER" id="PTHR39428">
    <property type="entry name" value="F420H(2)-DEPENDENT QUINONE REDUCTASE RV1261C"/>
    <property type="match status" value="1"/>
</dbReference>
<dbReference type="NCBIfam" id="TIGR00026">
    <property type="entry name" value="hi_GC_TIGR00026"/>
    <property type="match status" value="1"/>
</dbReference>
<proteinExistence type="inferred from homology"/>
<dbReference type="Pfam" id="PF04075">
    <property type="entry name" value="F420H2_quin_red"/>
    <property type="match status" value="1"/>
</dbReference>
<comment type="similarity">
    <text evidence="1">Belongs to the F420H(2)-dependent quinone reductase family.</text>
</comment>